<organism evidence="2 3">
    <name type="scientific">Didymella heteroderae</name>
    <dbReference type="NCBI Taxonomy" id="1769908"/>
    <lineage>
        <taxon>Eukaryota</taxon>
        <taxon>Fungi</taxon>
        <taxon>Dikarya</taxon>
        <taxon>Ascomycota</taxon>
        <taxon>Pezizomycotina</taxon>
        <taxon>Dothideomycetes</taxon>
        <taxon>Pleosporomycetidae</taxon>
        <taxon>Pleosporales</taxon>
        <taxon>Pleosporineae</taxon>
        <taxon>Didymellaceae</taxon>
        <taxon>Didymella</taxon>
    </lineage>
</organism>
<dbReference type="EMBL" id="SWKV01000046">
    <property type="protein sequence ID" value="KAF3036968.1"/>
    <property type="molecule type" value="Genomic_DNA"/>
</dbReference>
<evidence type="ECO:0000313" key="2">
    <source>
        <dbReference type="EMBL" id="KAF3036968.1"/>
    </source>
</evidence>
<name>A0A9P5BZ90_9PLEO</name>
<feature type="region of interest" description="Disordered" evidence="1">
    <location>
        <begin position="144"/>
        <end position="165"/>
    </location>
</feature>
<evidence type="ECO:0000256" key="1">
    <source>
        <dbReference type="SAM" id="MobiDB-lite"/>
    </source>
</evidence>
<gene>
    <name evidence="2" type="ORF">E8E12_008038</name>
</gene>
<keyword evidence="3" id="KW-1185">Reference proteome</keyword>
<proteinExistence type="predicted"/>
<feature type="compositionally biased region" description="Low complexity" evidence="1">
    <location>
        <begin position="147"/>
        <end position="156"/>
    </location>
</feature>
<dbReference type="Proteomes" id="UP000758155">
    <property type="component" value="Unassembled WGS sequence"/>
</dbReference>
<sequence length="165" mass="17120">MPSGFETRGPPVVRLSGGYEERAEAVLARLARPGQAGLQVSTRQDPLSECSVRLAKLEQRRIASMSEGDGARGPLQPVREACLTGRPLRAGAGAKAAGADASSGALAPVATQPLAAADVFWKEPLSTVPSFATLSQTVPSQSLLQTAPPASSIAARSARRFARMD</sequence>
<protein>
    <submittedName>
        <fullName evidence="2">Uncharacterized protein</fullName>
    </submittedName>
</protein>
<accession>A0A9P5BZ90</accession>
<dbReference type="AlphaFoldDB" id="A0A9P5BZ90"/>
<comment type="caution">
    <text evidence="2">The sequence shown here is derived from an EMBL/GenBank/DDBJ whole genome shotgun (WGS) entry which is preliminary data.</text>
</comment>
<reference evidence="2" key="1">
    <citation type="submission" date="2019-04" db="EMBL/GenBank/DDBJ databases">
        <title>Sequencing of skin fungus with MAO and IRED activity.</title>
        <authorList>
            <person name="Marsaioli A.J."/>
            <person name="Bonatto J.M.C."/>
            <person name="Reis Junior O."/>
        </authorList>
    </citation>
    <scope>NUCLEOTIDE SEQUENCE</scope>
    <source>
        <strain evidence="2">28M1</strain>
    </source>
</reference>
<evidence type="ECO:0000313" key="3">
    <source>
        <dbReference type="Proteomes" id="UP000758155"/>
    </source>
</evidence>